<comment type="caution">
    <text evidence="9">The sequence shown here is derived from an EMBL/GenBank/DDBJ whole genome shotgun (WGS) entry which is preliminary data.</text>
</comment>
<dbReference type="NCBIfam" id="TIGR04056">
    <property type="entry name" value="OMP_RagA_SusC"/>
    <property type="match status" value="1"/>
</dbReference>
<dbReference type="InterPro" id="IPR008969">
    <property type="entry name" value="CarboxyPept-like_regulatory"/>
</dbReference>
<proteinExistence type="inferred from homology"/>
<gene>
    <name evidence="9" type="ORF">DWZ95_07910</name>
</gene>
<keyword evidence="6 7" id="KW-0998">Cell outer membrane</keyword>
<dbReference type="Pfam" id="PF13715">
    <property type="entry name" value="CarbopepD_reg_2"/>
    <property type="match status" value="1"/>
</dbReference>
<keyword evidence="5 7" id="KW-0472">Membrane</keyword>
<dbReference type="InterPro" id="IPR011662">
    <property type="entry name" value="Secretin/TonB_short_N"/>
</dbReference>
<comment type="subcellular location">
    <subcellularLocation>
        <location evidence="1 7">Cell outer membrane</location>
        <topology evidence="1 7">Multi-pass membrane protein</topology>
    </subcellularLocation>
</comment>
<keyword evidence="4 7" id="KW-0812">Transmembrane</keyword>
<evidence type="ECO:0000259" key="8">
    <source>
        <dbReference type="SMART" id="SM00965"/>
    </source>
</evidence>
<evidence type="ECO:0000256" key="3">
    <source>
        <dbReference type="ARBA" id="ARBA00022452"/>
    </source>
</evidence>
<dbReference type="InterPro" id="IPR023997">
    <property type="entry name" value="TonB-dep_OMP_SusC/RagA_CS"/>
</dbReference>
<dbReference type="Pfam" id="PF07715">
    <property type="entry name" value="Plug"/>
    <property type="match status" value="1"/>
</dbReference>
<evidence type="ECO:0000256" key="1">
    <source>
        <dbReference type="ARBA" id="ARBA00004571"/>
    </source>
</evidence>
<dbReference type="AlphaFoldDB" id="A0A415NBM1"/>
<dbReference type="Pfam" id="PF07660">
    <property type="entry name" value="STN"/>
    <property type="match status" value="1"/>
</dbReference>
<reference evidence="9 10" key="1">
    <citation type="submission" date="2018-08" db="EMBL/GenBank/DDBJ databases">
        <title>A genome reference for cultivated species of the human gut microbiota.</title>
        <authorList>
            <person name="Zou Y."/>
            <person name="Xue W."/>
            <person name="Luo G."/>
        </authorList>
    </citation>
    <scope>NUCLEOTIDE SEQUENCE [LARGE SCALE GENOMIC DNA]</scope>
    <source>
        <strain evidence="9 10">AF36-16BH</strain>
    </source>
</reference>
<dbReference type="Gene3D" id="2.40.170.20">
    <property type="entry name" value="TonB-dependent receptor, beta-barrel domain"/>
    <property type="match status" value="1"/>
</dbReference>
<dbReference type="Gene3D" id="2.170.130.10">
    <property type="entry name" value="TonB-dependent receptor, plug domain"/>
    <property type="match status" value="1"/>
</dbReference>
<sequence>MAESGHSQNARVTINRNNVQLESILNDIESQTDYLFLYKGNLDVTVRKSIHVSDKTVTEVLSTLLSKSPITYEIEGNHIILVERKEQEIHQNIVSGIVTDASGEPLVGVTVLIKGATQGAVTDLNGKFSLTADAGDILVVRYIGYVPQEIKIGNTTELVQITLEEDITLLDEVVVVGYGTQKKVNLTGSVSSISSKELVSKPVAFTSQAIAGLSPGMSVLQTSGRPGTGASVRIRGTGTFSSAGTDPLVLIDGLAGSLDDVNPNDIQSISILKDAASASIYGNRAANGVILIETKKGSSGKISVSYNNSFGWQRPTATPEFLSSAEYATYYNEAQRNMGNNEVYTVEQIQKYKDGSDPDKYPNVNHLDWLLNSGSGFQHRHTVSIQGGNDKLSYNLSLGYMGQDGITAKTNNTRYTGLFTMKSVLTEGLTFNMSLNAYANNYKAPNSSERDINGIIGFSVREGPIYAGRKSDGTFGYQDNYSPEAWLASESFYQSLSSNIAASGQLTWDTPIEGFSLSGKMGLNYYTGYYKSFWAETVFDENKTVGPATLDITSENNLYKIFELLARYNKNLGKHQIGFLAGSSIEEANNRSLNGGRNTFPNNNLYELEAGSASTSSNGSNWNSYALASFFGRVNYSWNDRYLLEANVRYDGSSRFAKKNRWGLFPSISAGWRISEEAFWSKYKDVVENLKLRVSWGKLGNQNIGYYPYQQVYSTIACEYPFGYPGVLQPGVRNITYNNRDITWETTAVTDIGLDFGIFNGTLTGSIDYFYKYTSDILSSVEKTNILGRGVGESNVGAVSNRGIEVMLTYNGKIGREFRFSISPNFTYVKNAVEKLADGKTEQINNARIVGEPLGIIYGYQTDGLFVDQAEIDAAPEQLVSKTNIKPGYVKYKDISGPDGVPDGKVDANYDRCILGTTTPKFYYGLNINATYKGFDFSALLQGLGGHHRLIGSYMAYAFYNGGQIQKWQVENRWTAENPNKWAEYPRLETLNGGDPNLQTSDYWVRNASFLRIKNVQLGYSLPRSVISKIGLSAARIYVSCENLHNFTSFYTGWDPENEIGTGDSPSYYPINRIYSFGLSLNF</sequence>
<dbReference type="NCBIfam" id="TIGR04057">
    <property type="entry name" value="SusC_RagA_signa"/>
    <property type="match status" value="1"/>
</dbReference>
<dbReference type="InterPro" id="IPR039426">
    <property type="entry name" value="TonB-dep_rcpt-like"/>
</dbReference>
<evidence type="ECO:0000256" key="5">
    <source>
        <dbReference type="ARBA" id="ARBA00023136"/>
    </source>
</evidence>
<keyword evidence="3 7" id="KW-1134">Transmembrane beta strand</keyword>
<dbReference type="SMART" id="SM00965">
    <property type="entry name" value="STN"/>
    <property type="match status" value="1"/>
</dbReference>
<dbReference type="Proteomes" id="UP000285013">
    <property type="component" value="Unassembled WGS sequence"/>
</dbReference>
<evidence type="ECO:0000313" key="10">
    <source>
        <dbReference type="Proteomes" id="UP000285013"/>
    </source>
</evidence>
<dbReference type="FunFam" id="2.170.130.10:FF:000003">
    <property type="entry name" value="SusC/RagA family TonB-linked outer membrane protein"/>
    <property type="match status" value="1"/>
</dbReference>
<dbReference type="PROSITE" id="PS52016">
    <property type="entry name" value="TONB_DEPENDENT_REC_3"/>
    <property type="match status" value="1"/>
</dbReference>
<keyword evidence="2 7" id="KW-0813">Transport</keyword>
<organism evidence="9 10">
    <name type="scientific">Bacteroides intestinalis</name>
    <dbReference type="NCBI Taxonomy" id="329854"/>
    <lineage>
        <taxon>Bacteria</taxon>
        <taxon>Pseudomonadati</taxon>
        <taxon>Bacteroidota</taxon>
        <taxon>Bacteroidia</taxon>
        <taxon>Bacteroidales</taxon>
        <taxon>Bacteroidaceae</taxon>
        <taxon>Bacteroides</taxon>
    </lineage>
</organism>
<feature type="domain" description="Secretin/TonB short N-terminal" evidence="8">
    <location>
        <begin position="34"/>
        <end position="85"/>
    </location>
</feature>
<protein>
    <submittedName>
        <fullName evidence="9">SusC/RagA family TonB-linked outer membrane protein</fullName>
    </submittedName>
</protein>
<dbReference type="InterPro" id="IPR037066">
    <property type="entry name" value="Plug_dom_sf"/>
</dbReference>
<accession>A0A415NBM1</accession>
<evidence type="ECO:0000256" key="7">
    <source>
        <dbReference type="PROSITE-ProRule" id="PRU01360"/>
    </source>
</evidence>
<evidence type="ECO:0000256" key="4">
    <source>
        <dbReference type="ARBA" id="ARBA00022692"/>
    </source>
</evidence>
<dbReference type="InterPro" id="IPR036942">
    <property type="entry name" value="Beta-barrel_TonB_sf"/>
</dbReference>
<name>A0A415NBM1_9BACE</name>
<dbReference type="InterPro" id="IPR012910">
    <property type="entry name" value="Plug_dom"/>
</dbReference>
<dbReference type="GO" id="GO:0009279">
    <property type="term" value="C:cell outer membrane"/>
    <property type="evidence" value="ECO:0007669"/>
    <property type="project" value="UniProtKB-SubCell"/>
</dbReference>
<dbReference type="FunFam" id="2.60.40.1120:FF:000003">
    <property type="entry name" value="Outer membrane protein Omp121"/>
    <property type="match status" value="1"/>
</dbReference>
<evidence type="ECO:0000256" key="6">
    <source>
        <dbReference type="ARBA" id="ARBA00023237"/>
    </source>
</evidence>
<dbReference type="InterPro" id="IPR023996">
    <property type="entry name" value="TonB-dep_OMP_SusC/RagA"/>
</dbReference>
<comment type="similarity">
    <text evidence="7">Belongs to the TonB-dependent receptor family.</text>
</comment>
<dbReference type="Gene3D" id="2.60.40.1120">
    <property type="entry name" value="Carboxypeptidase-like, regulatory domain"/>
    <property type="match status" value="1"/>
</dbReference>
<evidence type="ECO:0000256" key="2">
    <source>
        <dbReference type="ARBA" id="ARBA00022448"/>
    </source>
</evidence>
<evidence type="ECO:0000313" key="9">
    <source>
        <dbReference type="EMBL" id="RHL94150.1"/>
    </source>
</evidence>
<dbReference type="SUPFAM" id="SSF56935">
    <property type="entry name" value="Porins"/>
    <property type="match status" value="1"/>
</dbReference>
<dbReference type="SUPFAM" id="SSF49464">
    <property type="entry name" value="Carboxypeptidase regulatory domain-like"/>
    <property type="match status" value="1"/>
</dbReference>
<dbReference type="EMBL" id="QRPE01000006">
    <property type="protein sequence ID" value="RHL94150.1"/>
    <property type="molecule type" value="Genomic_DNA"/>
</dbReference>